<protein>
    <submittedName>
        <fullName evidence="2">Pumilio 24</fullName>
    </submittedName>
</protein>
<dbReference type="GO" id="GO:0005730">
    <property type="term" value="C:nucleolus"/>
    <property type="evidence" value="ECO:0007669"/>
    <property type="project" value="TreeGrafter"/>
</dbReference>
<reference evidence="2 3" key="1">
    <citation type="journal article" date="2018" name="Mol. Plant">
        <title>The genome of Artemisia annua provides insight into the evolution of Asteraceae family and artemisinin biosynthesis.</title>
        <authorList>
            <person name="Shen Q."/>
            <person name="Zhang L."/>
            <person name="Liao Z."/>
            <person name="Wang S."/>
            <person name="Yan T."/>
            <person name="Shi P."/>
            <person name="Liu M."/>
            <person name="Fu X."/>
            <person name="Pan Q."/>
            <person name="Wang Y."/>
            <person name="Lv Z."/>
            <person name="Lu X."/>
            <person name="Zhang F."/>
            <person name="Jiang W."/>
            <person name="Ma Y."/>
            <person name="Chen M."/>
            <person name="Hao X."/>
            <person name="Li L."/>
            <person name="Tang Y."/>
            <person name="Lv G."/>
            <person name="Zhou Y."/>
            <person name="Sun X."/>
            <person name="Brodelius P.E."/>
            <person name="Rose J.K.C."/>
            <person name="Tang K."/>
        </authorList>
    </citation>
    <scope>NUCLEOTIDE SEQUENCE [LARGE SCALE GENOMIC DNA]</scope>
    <source>
        <strain evidence="3">cv. Huhao1</strain>
        <tissue evidence="2">Leaf</tissue>
    </source>
</reference>
<feature type="region of interest" description="Disordered" evidence="1">
    <location>
        <begin position="156"/>
        <end position="188"/>
    </location>
</feature>
<evidence type="ECO:0000313" key="2">
    <source>
        <dbReference type="EMBL" id="PWA78654.1"/>
    </source>
</evidence>
<sequence>MVVTMFYIPVCLIYVFCINRLVDIIAKLNLQKSAVVRHMSAVLQPILEKGIVGHSILHKVLVEYFTIADKTSAADVIQHVSSALLVRMIHTKDGSKVGILCIKHGSAQERKKIIKGMKDHNGRRPLLQLLHPNCSRYLSPDDLSLLDSSVPSLLTTDGAEAETEAKSSDAEGDEDMNDADETVKSVTGGKKGSCFTKTRVSLIDACTESAKELLRSNHGREVLFEVASGGADNILSPHLDEKLASLHEAIASVVATPKSEEEEEEHLLENFHSSRTIRKLILESPSFASTLWEKAFKGKCKTWARGHSAKVACAYLETTNPKVLKLAKKELQPLLKEGVLKLPEHNQPKKSG</sequence>
<dbReference type="GO" id="GO:0006417">
    <property type="term" value="P:regulation of translation"/>
    <property type="evidence" value="ECO:0007669"/>
    <property type="project" value="TreeGrafter"/>
</dbReference>
<evidence type="ECO:0000256" key="1">
    <source>
        <dbReference type="SAM" id="MobiDB-lite"/>
    </source>
</evidence>
<keyword evidence="3" id="KW-1185">Reference proteome</keyword>
<dbReference type="PANTHER" id="PTHR13389">
    <property type="entry name" value="PUMILIO HOMOLOG 3"/>
    <property type="match status" value="1"/>
</dbReference>
<proteinExistence type="predicted"/>
<dbReference type="PANTHER" id="PTHR13389:SF0">
    <property type="entry name" value="PUMILIO HOMOLOG 3"/>
    <property type="match status" value="1"/>
</dbReference>
<dbReference type="InterPro" id="IPR016024">
    <property type="entry name" value="ARM-type_fold"/>
</dbReference>
<dbReference type="GO" id="GO:0003729">
    <property type="term" value="F:mRNA binding"/>
    <property type="evidence" value="ECO:0007669"/>
    <property type="project" value="TreeGrafter"/>
</dbReference>
<dbReference type="EMBL" id="PKPP01001957">
    <property type="protein sequence ID" value="PWA78654.1"/>
    <property type="molecule type" value="Genomic_DNA"/>
</dbReference>
<dbReference type="InterPro" id="IPR040059">
    <property type="entry name" value="PUM3"/>
</dbReference>
<comment type="caution">
    <text evidence="2">The sequence shown here is derived from an EMBL/GenBank/DDBJ whole genome shotgun (WGS) entry which is preliminary data.</text>
</comment>
<accession>A0A2U1NYS6</accession>
<dbReference type="SUPFAM" id="SSF48371">
    <property type="entry name" value="ARM repeat"/>
    <property type="match status" value="1"/>
</dbReference>
<dbReference type="Proteomes" id="UP000245207">
    <property type="component" value="Unassembled WGS sequence"/>
</dbReference>
<organism evidence="2 3">
    <name type="scientific">Artemisia annua</name>
    <name type="common">Sweet wormwood</name>
    <dbReference type="NCBI Taxonomy" id="35608"/>
    <lineage>
        <taxon>Eukaryota</taxon>
        <taxon>Viridiplantae</taxon>
        <taxon>Streptophyta</taxon>
        <taxon>Embryophyta</taxon>
        <taxon>Tracheophyta</taxon>
        <taxon>Spermatophyta</taxon>
        <taxon>Magnoliopsida</taxon>
        <taxon>eudicotyledons</taxon>
        <taxon>Gunneridae</taxon>
        <taxon>Pentapetalae</taxon>
        <taxon>asterids</taxon>
        <taxon>campanulids</taxon>
        <taxon>Asterales</taxon>
        <taxon>Asteraceae</taxon>
        <taxon>Asteroideae</taxon>
        <taxon>Anthemideae</taxon>
        <taxon>Artemisiinae</taxon>
        <taxon>Artemisia</taxon>
    </lineage>
</organism>
<dbReference type="AlphaFoldDB" id="A0A2U1NYS6"/>
<dbReference type="OrthoDB" id="497380at2759"/>
<evidence type="ECO:0000313" key="3">
    <source>
        <dbReference type="Proteomes" id="UP000245207"/>
    </source>
</evidence>
<gene>
    <name evidence="2" type="ORF">CTI12_AA211660</name>
</gene>
<name>A0A2U1NYS6_ARTAN</name>
<dbReference type="STRING" id="35608.A0A2U1NYS6"/>
<feature type="compositionally biased region" description="Acidic residues" evidence="1">
    <location>
        <begin position="170"/>
        <end position="180"/>
    </location>
</feature>